<keyword evidence="1" id="KW-0812">Transmembrane</keyword>
<sequence>MARVSMSFGARSLIYLFAFFPLFYLAYKFHIPDFGGKDYAHYHAMYLHPLDFSVADAPWVLRQIQAVIVNLLYEAGFDYDTDIAFSATGYERGVFFSALPVNYLSVTLTAALPPSSA</sequence>
<feature type="transmembrane region" description="Helical" evidence="1">
    <location>
        <begin position="6"/>
        <end position="27"/>
    </location>
</feature>
<evidence type="ECO:0000313" key="3">
    <source>
        <dbReference type="Proteomes" id="UP000198440"/>
    </source>
</evidence>
<proteinExistence type="predicted"/>
<dbReference type="AlphaFoldDB" id="A0A239CG88"/>
<organism evidence="2 3">
    <name type="scientific">Antarctobacter heliothermus</name>
    <dbReference type="NCBI Taxonomy" id="74033"/>
    <lineage>
        <taxon>Bacteria</taxon>
        <taxon>Pseudomonadati</taxon>
        <taxon>Pseudomonadota</taxon>
        <taxon>Alphaproteobacteria</taxon>
        <taxon>Rhodobacterales</taxon>
        <taxon>Roseobacteraceae</taxon>
        <taxon>Antarctobacter</taxon>
    </lineage>
</organism>
<reference evidence="2 3" key="1">
    <citation type="submission" date="2017-06" db="EMBL/GenBank/DDBJ databases">
        <authorList>
            <person name="Kim H.J."/>
            <person name="Triplett B.A."/>
        </authorList>
    </citation>
    <scope>NUCLEOTIDE SEQUENCE [LARGE SCALE GENOMIC DNA]</scope>
    <source>
        <strain evidence="2 3">DSM 11445</strain>
    </source>
</reference>
<protein>
    <submittedName>
        <fullName evidence="2">Uncharacterized protein</fullName>
    </submittedName>
</protein>
<evidence type="ECO:0000313" key="2">
    <source>
        <dbReference type="EMBL" id="SNS19110.1"/>
    </source>
</evidence>
<dbReference type="EMBL" id="FZON01000006">
    <property type="protein sequence ID" value="SNS19110.1"/>
    <property type="molecule type" value="Genomic_DNA"/>
</dbReference>
<name>A0A239CG88_9RHOB</name>
<dbReference type="OrthoDB" id="9887390at2"/>
<dbReference type="RefSeq" id="WP_141135804.1">
    <property type="nucleotide sequence ID" value="NZ_FZON01000006.1"/>
</dbReference>
<keyword evidence="1" id="KW-1133">Transmembrane helix</keyword>
<evidence type="ECO:0000256" key="1">
    <source>
        <dbReference type="SAM" id="Phobius"/>
    </source>
</evidence>
<keyword evidence="1" id="KW-0472">Membrane</keyword>
<dbReference type="Proteomes" id="UP000198440">
    <property type="component" value="Unassembled WGS sequence"/>
</dbReference>
<accession>A0A239CG88</accession>
<gene>
    <name evidence="2" type="ORF">SAMN04488078_1006131</name>
</gene>